<evidence type="ECO:0000256" key="2">
    <source>
        <dbReference type="ARBA" id="ARBA00022692"/>
    </source>
</evidence>
<comment type="subcellular location">
    <subcellularLocation>
        <location evidence="1">Membrane</location>
        <topology evidence="1">Multi-pass membrane protein</topology>
    </subcellularLocation>
</comment>
<feature type="transmembrane region" description="Helical" evidence="6">
    <location>
        <begin position="69"/>
        <end position="89"/>
    </location>
</feature>
<evidence type="ECO:0000313" key="8">
    <source>
        <dbReference type="Proteomes" id="UP000501421"/>
    </source>
</evidence>
<protein>
    <submittedName>
        <fullName evidence="7">Holin</fullName>
    </submittedName>
</protein>
<accession>A0A679FSG4</accession>
<dbReference type="AlphaFoldDB" id="A0A679FSG4"/>
<organism evidence="7 8">
    <name type="scientific">Geobacillus subterraneus</name>
    <dbReference type="NCBI Taxonomy" id="129338"/>
    <lineage>
        <taxon>Bacteria</taxon>
        <taxon>Bacillati</taxon>
        <taxon>Bacillota</taxon>
        <taxon>Bacilli</taxon>
        <taxon>Bacillales</taxon>
        <taxon>Anoxybacillaceae</taxon>
        <taxon>Geobacillus</taxon>
    </lineage>
</organism>
<gene>
    <name evidence="7" type="ORF">GsuE55_20500</name>
</gene>
<dbReference type="RefSeq" id="WP_172418637.1">
    <property type="nucleotide sequence ID" value="NZ_AP022557.1"/>
</dbReference>
<proteinExistence type="inferred from homology"/>
<name>A0A679FSG4_9BACL</name>
<comment type="similarity">
    <text evidence="5">Belongs to the bacteriophage holin family. Cp-1 holin subfamily.</text>
</comment>
<dbReference type="InterPro" id="IPR006480">
    <property type="entry name" value="Phage_holin_4_1"/>
</dbReference>
<reference evidence="8" key="1">
    <citation type="journal article" date="2020" name="Microbiol. Resour. Announc.">
        <title>Complete Genome Sequence of Geobacillus sp. Strain E55-1, Isolated from Mine Geyser in Japan.</title>
        <authorList>
            <person name="Miyazaki K."/>
            <person name="Hase E."/>
            <person name="Tokito N."/>
        </authorList>
    </citation>
    <scope>NUCLEOTIDE SEQUENCE [LARGE SCALE GENOMIC DNA]</scope>
    <source>
        <strain evidence="8">E55-1</strain>
    </source>
</reference>
<keyword evidence="3 6" id="KW-1133">Transmembrane helix</keyword>
<sequence length="141" mass="15430">MERLDVIYKTGAAVTGAVVGYLFGGWSELLGILLAFVVLDYVTGVMAAYKEGSLRSAVGFRRIPKKVMIFVLVAVGHLIDRAVGTNGLFRDATIFFYLANEVLSIIENAGRIGLPVPEQIQQAVEVLKGKSEKKKVREESR</sequence>
<evidence type="ECO:0000256" key="4">
    <source>
        <dbReference type="ARBA" id="ARBA00023136"/>
    </source>
</evidence>
<evidence type="ECO:0000256" key="5">
    <source>
        <dbReference type="ARBA" id="ARBA00023600"/>
    </source>
</evidence>
<dbReference type="Pfam" id="PF05105">
    <property type="entry name" value="Phage_holin_4_1"/>
    <property type="match status" value="1"/>
</dbReference>
<evidence type="ECO:0000313" key="7">
    <source>
        <dbReference type="EMBL" id="BBW97217.1"/>
    </source>
</evidence>
<dbReference type="Proteomes" id="UP000501421">
    <property type="component" value="Chromosome"/>
</dbReference>
<keyword evidence="8" id="KW-1185">Reference proteome</keyword>
<evidence type="ECO:0000256" key="1">
    <source>
        <dbReference type="ARBA" id="ARBA00004141"/>
    </source>
</evidence>
<dbReference type="EMBL" id="AP022557">
    <property type="protein sequence ID" value="BBW97217.1"/>
    <property type="molecule type" value="Genomic_DNA"/>
</dbReference>
<evidence type="ECO:0000256" key="3">
    <source>
        <dbReference type="ARBA" id="ARBA00022989"/>
    </source>
</evidence>
<evidence type="ECO:0000256" key="6">
    <source>
        <dbReference type="SAM" id="Phobius"/>
    </source>
</evidence>
<keyword evidence="4 6" id="KW-0472">Membrane</keyword>
<dbReference type="GO" id="GO:0016020">
    <property type="term" value="C:membrane"/>
    <property type="evidence" value="ECO:0007669"/>
    <property type="project" value="UniProtKB-SubCell"/>
</dbReference>
<dbReference type="NCBIfam" id="TIGR01593">
    <property type="entry name" value="holin_tox_secr"/>
    <property type="match status" value="1"/>
</dbReference>
<keyword evidence="2 6" id="KW-0812">Transmembrane</keyword>